<organism evidence="2 3">
    <name type="scientific">Candidatus Iainarchaeum sp</name>
    <dbReference type="NCBI Taxonomy" id="3101447"/>
    <lineage>
        <taxon>Archaea</taxon>
        <taxon>Candidatus Iainarchaeota</taxon>
        <taxon>Candidatus Iainarchaeia</taxon>
        <taxon>Candidatus Iainarchaeales</taxon>
        <taxon>Candidatus Iainarchaeaceae</taxon>
        <taxon>Candidatus Iainarchaeum</taxon>
    </lineage>
</organism>
<keyword evidence="1" id="KW-0413">Isomerase</keyword>
<name>A0A7J4KUN4_9ARCH</name>
<dbReference type="PANTHER" id="PTHR21198:SF7">
    <property type="entry name" value="ASPARTATE-GLUTAMATE RACEMASE FAMILY"/>
    <property type="match status" value="1"/>
</dbReference>
<comment type="caution">
    <text evidence="2">The sequence shown here is derived from an EMBL/GenBank/DDBJ whole genome shotgun (WGS) entry which is preliminary data.</text>
</comment>
<evidence type="ECO:0000313" key="3">
    <source>
        <dbReference type="Proteomes" id="UP000527315"/>
    </source>
</evidence>
<gene>
    <name evidence="2" type="ORF">HA227_04085</name>
</gene>
<sequence length="229" mass="25997">MAITGGKRVIGVLGGIGPEASVEFYAKLVKKLQESGMIKRNEDFPKIIINSIPAPELVGEKIRKKELKEYIKGIKELDLFNPDFIVMVCNTIHLYHPMLQEKTRARILNLKEIVREKMLKENLQPYLIIGTPSTVKQGLFEFEGIKSLKPTAKELSELANAIKKFNRGFEKKKQVQKASSICKKYLKAGAKTVLLGCTEFALMLEKERFKKINTIDLLVEAAIHELQKR</sequence>
<dbReference type="SUPFAM" id="SSF53681">
    <property type="entry name" value="Aspartate/glutamate racemase"/>
    <property type="match status" value="2"/>
</dbReference>
<evidence type="ECO:0000313" key="2">
    <source>
        <dbReference type="EMBL" id="HIH33404.1"/>
    </source>
</evidence>
<dbReference type="GO" id="GO:0047661">
    <property type="term" value="F:amino-acid racemase activity"/>
    <property type="evidence" value="ECO:0007669"/>
    <property type="project" value="InterPro"/>
</dbReference>
<dbReference type="AlphaFoldDB" id="A0A7J4KUN4"/>
<dbReference type="Gene3D" id="3.40.50.1860">
    <property type="match status" value="2"/>
</dbReference>
<proteinExistence type="predicted"/>
<protein>
    <submittedName>
        <fullName evidence="2">Aspartate/glutamate racemase family protein</fullName>
    </submittedName>
</protein>
<dbReference type="InterPro" id="IPR001920">
    <property type="entry name" value="Asp/Glu_race"/>
</dbReference>
<dbReference type="EMBL" id="DUFJ01000092">
    <property type="protein sequence ID" value="HIH33404.1"/>
    <property type="molecule type" value="Genomic_DNA"/>
</dbReference>
<dbReference type="Pfam" id="PF01177">
    <property type="entry name" value="Asp_Glu_race"/>
    <property type="match status" value="1"/>
</dbReference>
<accession>A0A7J4KUN4</accession>
<dbReference type="Proteomes" id="UP000527315">
    <property type="component" value="Unassembled WGS sequence"/>
</dbReference>
<evidence type="ECO:0000256" key="1">
    <source>
        <dbReference type="ARBA" id="ARBA00023235"/>
    </source>
</evidence>
<dbReference type="PANTHER" id="PTHR21198">
    <property type="entry name" value="GLUTAMATE RACEMASE"/>
    <property type="match status" value="1"/>
</dbReference>
<dbReference type="InterPro" id="IPR015942">
    <property type="entry name" value="Asp/Glu/hydantoin_racemase"/>
</dbReference>
<reference evidence="3" key="1">
    <citation type="journal article" date="2020" name="bioRxiv">
        <title>A rank-normalized archaeal taxonomy based on genome phylogeny resolves widespread incomplete and uneven classifications.</title>
        <authorList>
            <person name="Rinke C."/>
            <person name="Chuvochina M."/>
            <person name="Mussig A.J."/>
            <person name="Chaumeil P.-A."/>
            <person name="Waite D.W."/>
            <person name="Whitman W.B."/>
            <person name="Parks D.H."/>
            <person name="Hugenholtz P."/>
        </authorList>
    </citation>
    <scope>NUCLEOTIDE SEQUENCE [LARGE SCALE GENOMIC DNA]</scope>
</reference>